<feature type="non-terminal residue" evidence="2">
    <location>
        <position position="36"/>
    </location>
</feature>
<feature type="region of interest" description="Disordered" evidence="1">
    <location>
        <begin position="1"/>
        <end position="36"/>
    </location>
</feature>
<sequence>MPQSDNLDTADRPLPLPFVAQGPLYTPGRVMQDSTR</sequence>
<evidence type="ECO:0000313" key="2">
    <source>
        <dbReference type="EMBL" id="SVD48332.1"/>
    </source>
</evidence>
<accession>A0A382VPA9</accession>
<organism evidence="2">
    <name type="scientific">marine metagenome</name>
    <dbReference type="NCBI Taxonomy" id="408172"/>
    <lineage>
        <taxon>unclassified sequences</taxon>
        <taxon>metagenomes</taxon>
        <taxon>ecological metagenomes</taxon>
    </lineage>
</organism>
<reference evidence="2" key="1">
    <citation type="submission" date="2018-05" db="EMBL/GenBank/DDBJ databases">
        <authorList>
            <person name="Lanie J.A."/>
            <person name="Ng W.-L."/>
            <person name="Kazmierczak K.M."/>
            <person name="Andrzejewski T.M."/>
            <person name="Davidsen T.M."/>
            <person name="Wayne K.J."/>
            <person name="Tettelin H."/>
            <person name="Glass J.I."/>
            <person name="Rusch D."/>
            <person name="Podicherti R."/>
            <person name="Tsui H.-C.T."/>
            <person name="Winkler M.E."/>
        </authorList>
    </citation>
    <scope>NUCLEOTIDE SEQUENCE</scope>
</reference>
<protein>
    <submittedName>
        <fullName evidence="2">Uncharacterized protein</fullName>
    </submittedName>
</protein>
<name>A0A382VPA9_9ZZZZ</name>
<gene>
    <name evidence="2" type="ORF">METZ01_LOCUS401186</name>
</gene>
<evidence type="ECO:0000256" key="1">
    <source>
        <dbReference type="SAM" id="MobiDB-lite"/>
    </source>
</evidence>
<proteinExistence type="predicted"/>
<dbReference type="AlphaFoldDB" id="A0A382VPA9"/>
<dbReference type="EMBL" id="UINC01153551">
    <property type="protein sequence ID" value="SVD48332.1"/>
    <property type="molecule type" value="Genomic_DNA"/>
</dbReference>